<proteinExistence type="predicted"/>
<dbReference type="STRING" id="706587.Desti_3755"/>
<organism evidence="1 2">
    <name type="scientific">Desulfomonile tiedjei (strain ATCC 49306 / DSM 6799 / DCB-1)</name>
    <dbReference type="NCBI Taxonomy" id="706587"/>
    <lineage>
        <taxon>Bacteria</taxon>
        <taxon>Pseudomonadati</taxon>
        <taxon>Thermodesulfobacteriota</taxon>
        <taxon>Desulfomonilia</taxon>
        <taxon>Desulfomonilales</taxon>
        <taxon>Desulfomonilaceae</taxon>
        <taxon>Desulfomonile</taxon>
    </lineage>
</organism>
<dbReference type="Proteomes" id="UP000006055">
    <property type="component" value="Chromosome"/>
</dbReference>
<dbReference type="AlphaFoldDB" id="I4CA08"/>
<evidence type="ECO:0000313" key="1">
    <source>
        <dbReference type="EMBL" id="AFM26399.1"/>
    </source>
</evidence>
<dbReference type="HOGENOM" id="CLU_1831956_0_0_7"/>
<name>I4CA08_DESTA</name>
<dbReference type="KEGG" id="dti:Desti_3755"/>
<evidence type="ECO:0000313" key="2">
    <source>
        <dbReference type="Proteomes" id="UP000006055"/>
    </source>
</evidence>
<accession>I4CA08</accession>
<reference evidence="2" key="1">
    <citation type="submission" date="2012-06" db="EMBL/GenBank/DDBJ databases">
        <title>Complete sequence of chromosome of Desulfomonile tiedjei DSM 6799.</title>
        <authorList>
            <person name="Lucas S."/>
            <person name="Copeland A."/>
            <person name="Lapidus A."/>
            <person name="Glavina del Rio T."/>
            <person name="Dalin E."/>
            <person name="Tice H."/>
            <person name="Bruce D."/>
            <person name="Goodwin L."/>
            <person name="Pitluck S."/>
            <person name="Peters L."/>
            <person name="Ovchinnikova G."/>
            <person name="Zeytun A."/>
            <person name="Lu M."/>
            <person name="Kyrpides N."/>
            <person name="Mavromatis K."/>
            <person name="Ivanova N."/>
            <person name="Brettin T."/>
            <person name="Detter J.C."/>
            <person name="Han C."/>
            <person name="Larimer F."/>
            <person name="Land M."/>
            <person name="Hauser L."/>
            <person name="Markowitz V."/>
            <person name="Cheng J.-F."/>
            <person name="Hugenholtz P."/>
            <person name="Woyke T."/>
            <person name="Wu D."/>
            <person name="Spring S."/>
            <person name="Schroeder M."/>
            <person name="Brambilla E."/>
            <person name="Klenk H.-P."/>
            <person name="Eisen J.A."/>
        </authorList>
    </citation>
    <scope>NUCLEOTIDE SEQUENCE [LARGE SCALE GENOMIC DNA]</scope>
    <source>
        <strain evidence="2">ATCC 49306 / DSM 6799 / DCB-1</strain>
    </source>
</reference>
<dbReference type="EMBL" id="CP003360">
    <property type="protein sequence ID" value="AFM26399.1"/>
    <property type="molecule type" value="Genomic_DNA"/>
</dbReference>
<dbReference type="RefSeq" id="WP_014811525.1">
    <property type="nucleotide sequence ID" value="NC_018025.1"/>
</dbReference>
<gene>
    <name evidence="1" type="ordered locus">Desti_3755</name>
</gene>
<protein>
    <submittedName>
        <fullName evidence="1">Uncharacterized protein</fullName>
    </submittedName>
</protein>
<sequence>MTQSASHVSSAGVLDSYDFNRNYKYLKKLIEELKTENSVSFRKEVFGEDEPDRTLTKKQMKQLFKFLRKIEGHYKECCNPPIPEDLEKGIRKREASSWLPWEEEAIEKVDAWRAALQERKLQAREMFNRALLEIRNGRMP</sequence>
<keyword evidence="2" id="KW-1185">Reference proteome</keyword>